<evidence type="ECO:0000313" key="2">
    <source>
        <dbReference type="EMBL" id="MDV6375476.1"/>
    </source>
</evidence>
<accession>A0ABU4DSR7</accession>
<dbReference type="RefSeq" id="WP_317640817.1">
    <property type="nucleotide sequence ID" value="NZ_JAPMIV010000027.1"/>
</dbReference>
<sequence>MIRPLTGLIMALLLAAPALAAPVKIVGTDLSIELPKEFVPMPRDVLQSKYSRGGPPPMQVFSTPGPSWDVNIAVALRDSALPKGDLNPSRLALEKSIQATPGFRWVKHGVEKVGGREWIVLQFWVDGLDTPIYNHLRVTRQGEKTLLVSANMTKAQYPKWAKALDTTMQSMK</sequence>
<evidence type="ECO:0000313" key="3">
    <source>
        <dbReference type="Proteomes" id="UP001276150"/>
    </source>
</evidence>
<protein>
    <recommendedName>
        <fullName evidence="4">DUF1795 domain-containing protein</fullName>
    </recommendedName>
</protein>
<gene>
    <name evidence="2" type="ORF">ORD21_12825</name>
</gene>
<reference evidence="2 3" key="1">
    <citation type="submission" date="2022-11" db="EMBL/GenBank/DDBJ databases">
        <title>Deinococcus ZS9-10, Low Temperature and Draught-tolerating, UV-resistant Bacteria from Continental Antarctica.</title>
        <authorList>
            <person name="Cheng L."/>
        </authorList>
    </citation>
    <scope>NUCLEOTIDE SEQUENCE [LARGE SCALE GENOMIC DNA]</scope>
    <source>
        <strain evidence="2 3">ZS9-10</strain>
    </source>
</reference>
<proteinExistence type="predicted"/>
<comment type="caution">
    <text evidence="2">The sequence shown here is derived from an EMBL/GenBank/DDBJ whole genome shotgun (WGS) entry which is preliminary data.</text>
</comment>
<keyword evidence="1" id="KW-0732">Signal</keyword>
<keyword evidence="3" id="KW-1185">Reference proteome</keyword>
<feature type="chain" id="PRO_5045332259" description="DUF1795 domain-containing protein" evidence="1">
    <location>
        <begin position="21"/>
        <end position="172"/>
    </location>
</feature>
<evidence type="ECO:0008006" key="4">
    <source>
        <dbReference type="Google" id="ProtNLM"/>
    </source>
</evidence>
<dbReference type="Proteomes" id="UP001276150">
    <property type="component" value="Unassembled WGS sequence"/>
</dbReference>
<organism evidence="2 3">
    <name type="scientific">Deinococcus arenicola</name>
    <dbReference type="NCBI Taxonomy" id="2994950"/>
    <lineage>
        <taxon>Bacteria</taxon>
        <taxon>Thermotogati</taxon>
        <taxon>Deinococcota</taxon>
        <taxon>Deinococci</taxon>
        <taxon>Deinococcales</taxon>
        <taxon>Deinococcaceae</taxon>
        <taxon>Deinococcus</taxon>
    </lineage>
</organism>
<name>A0ABU4DSR7_9DEIO</name>
<evidence type="ECO:0000256" key="1">
    <source>
        <dbReference type="SAM" id="SignalP"/>
    </source>
</evidence>
<dbReference type="EMBL" id="JAPMIV010000027">
    <property type="protein sequence ID" value="MDV6375476.1"/>
    <property type="molecule type" value="Genomic_DNA"/>
</dbReference>
<feature type="signal peptide" evidence="1">
    <location>
        <begin position="1"/>
        <end position="20"/>
    </location>
</feature>